<evidence type="ECO:0000313" key="3">
    <source>
        <dbReference type="Proteomes" id="UP000217033"/>
    </source>
</evidence>
<proteinExistence type="predicted"/>
<keyword evidence="3" id="KW-1185">Reference proteome</keyword>
<dbReference type="InterPro" id="IPR002052">
    <property type="entry name" value="DNA_methylase_N6_adenine_CS"/>
</dbReference>
<accession>A0ABX4H5T6</accession>
<feature type="domain" description="Methyltransferase small" evidence="1">
    <location>
        <begin position="45"/>
        <end position="130"/>
    </location>
</feature>
<comment type="caution">
    <text evidence="2">The sequence shown here is derived from an EMBL/GenBank/DDBJ whole genome shotgun (WGS) entry which is preliminary data.</text>
</comment>
<name>A0ABX4H5T6_9BACT</name>
<dbReference type="Pfam" id="PF05175">
    <property type="entry name" value="MTS"/>
    <property type="match status" value="1"/>
</dbReference>
<dbReference type="Proteomes" id="UP000217033">
    <property type="component" value="Unassembled WGS sequence"/>
</dbReference>
<evidence type="ECO:0000313" key="2">
    <source>
        <dbReference type="EMBL" id="PAF55138.1"/>
    </source>
</evidence>
<dbReference type="InterPro" id="IPR050210">
    <property type="entry name" value="tRNA_Adenine-N(6)_MTase"/>
</dbReference>
<evidence type="ECO:0000259" key="1">
    <source>
        <dbReference type="Pfam" id="PF05175"/>
    </source>
</evidence>
<sequence>MINEDELVLNNLGFDGKLKVYQDKQMFNYSVDTILFANFIFLNQKIKYALEIGTNNAALAIFLAARNEALKIDAVEIQKRAILIAEKNLEFNKMKNQINLINQDFNLFYKEHAKNVRQKYQMIFVNPPYYPMESSIIPNSSESKLIATHEVKLNLEQIILGSSKIIEQKGYLNFVIPVERFVDLVTLLRKYKFEPKRIQFIYPRIHEKAKFVMLESRYNSGYGQHYLENLYLHPEDINDHSYLENIKELYIPKKVEHE</sequence>
<dbReference type="PANTHER" id="PTHR47739">
    <property type="entry name" value="TRNA1(VAL) (ADENINE(37)-N6)-METHYLTRANSFERASE"/>
    <property type="match status" value="1"/>
</dbReference>
<dbReference type="EMBL" id="NQMN01000001">
    <property type="protein sequence ID" value="PAF55138.1"/>
    <property type="molecule type" value="Genomic_DNA"/>
</dbReference>
<gene>
    <name evidence="2" type="ORF">CJF60_00430</name>
</gene>
<organism evidence="2 3">
    <name type="scientific">Mycoplasmopsis agassizii</name>
    <dbReference type="NCBI Taxonomy" id="33922"/>
    <lineage>
        <taxon>Bacteria</taxon>
        <taxon>Bacillati</taxon>
        <taxon>Mycoplasmatota</taxon>
        <taxon>Mycoplasmoidales</taxon>
        <taxon>Metamycoplasmataceae</taxon>
        <taxon>Mycoplasmopsis</taxon>
    </lineage>
</organism>
<dbReference type="SUPFAM" id="SSF53335">
    <property type="entry name" value="S-adenosyl-L-methionine-dependent methyltransferases"/>
    <property type="match status" value="1"/>
</dbReference>
<dbReference type="PANTHER" id="PTHR47739:SF1">
    <property type="entry name" value="TRNA1(VAL) (ADENINE(37)-N6)-METHYLTRANSFERASE"/>
    <property type="match status" value="1"/>
</dbReference>
<protein>
    <submittedName>
        <fullName evidence="2">Lactate dehydrogenase</fullName>
    </submittedName>
</protein>
<dbReference type="PROSITE" id="PS00092">
    <property type="entry name" value="N6_MTASE"/>
    <property type="match status" value="1"/>
</dbReference>
<dbReference type="InterPro" id="IPR007848">
    <property type="entry name" value="Small_mtfrase_dom"/>
</dbReference>
<dbReference type="InterPro" id="IPR029063">
    <property type="entry name" value="SAM-dependent_MTases_sf"/>
</dbReference>
<reference evidence="2" key="1">
    <citation type="submission" date="2017-08" db="EMBL/GenBank/DDBJ databases">
        <authorList>
            <person name="Alvarez-Ponce D."/>
            <person name="Weitzman C.L."/>
            <person name="Tillett R.L."/>
            <person name="Sandmeier F.C."/>
            <person name="Tracy C.R."/>
        </authorList>
    </citation>
    <scope>NUCLEOTIDE SEQUENCE [LARGE SCALE GENOMIC DNA]</scope>
    <source>
        <strain evidence="2">PS6</strain>
    </source>
</reference>
<dbReference type="Gene3D" id="3.40.50.150">
    <property type="entry name" value="Vaccinia Virus protein VP39"/>
    <property type="match status" value="1"/>
</dbReference>